<protein>
    <submittedName>
        <fullName evidence="7">L-lysine exporter family protein LysE/ArgO</fullName>
    </submittedName>
</protein>
<dbReference type="InterPro" id="IPR001123">
    <property type="entry name" value="LeuE-type"/>
</dbReference>
<feature type="transmembrane region" description="Helical" evidence="6">
    <location>
        <begin position="148"/>
        <end position="171"/>
    </location>
</feature>
<dbReference type="PANTHER" id="PTHR30086">
    <property type="entry name" value="ARGININE EXPORTER PROTEIN ARGO"/>
    <property type="match status" value="1"/>
</dbReference>
<proteinExistence type="predicted"/>
<dbReference type="OrthoDB" id="5638726at2"/>
<dbReference type="AlphaFoldDB" id="A0A1K2HQD1"/>
<feature type="transmembrane region" description="Helical" evidence="6">
    <location>
        <begin position="107"/>
        <end position="128"/>
    </location>
</feature>
<name>A0A1K2HQD1_9NEIS</name>
<dbReference type="GO" id="GO:0015171">
    <property type="term" value="F:amino acid transmembrane transporter activity"/>
    <property type="evidence" value="ECO:0007669"/>
    <property type="project" value="TreeGrafter"/>
</dbReference>
<evidence type="ECO:0000256" key="5">
    <source>
        <dbReference type="ARBA" id="ARBA00023136"/>
    </source>
</evidence>
<feature type="transmembrane region" description="Helical" evidence="6">
    <location>
        <begin position="37"/>
        <end position="62"/>
    </location>
</feature>
<evidence type="ECO:0000256" key="4">
    <source>
        <dbReference type="ARBA" id="ARBA00022989"/>
    </source>
</evidence>
<evidence type="ECO:0000313" key="8">
    <source>
        <dbReference type="Proteomes" id="UP000186513"/>
    </source>
</evidence>
<evidence type="ECO:0000256" key="3">
    <source>
        <dbReference type="ARBA" id="ARBA00022692"/>
    </source>
</evidence>
<feature type="transmembrane region" description="Helical" evidence="6">
    <location>
        <begin position="68"/>
        <end position="86"/>
    </location>
</feature>
<keyword evidence="8" id="KW-1185">Reference proteome</keyword>
<dbReference type="GO" id="GO:0005886">
    <property type="term" value="C:plasma membrane"/>
    <property type="evidence" value="ECO:0007669"/>
    <property type="project" value="UniProtKB-SubCell"/>
</dbReference>
<gene>
    <name evidence="7" type="ORF">SAMN02745887_03332</name>
</gene>
<accession>A0A1K2HQD1</accession>
<dbReference type="PANTHER" id="PTHR30086:SF20">
    <property type="entry name" value="ARGININE EXPORTER PROTEIN ARGO-RELATED"/>
    <property type="match status" value="1"/>
</dbReference>
<comment type="subcellular location">
    <subcellularLocation>
        <location evidence="1">Cell membrane</location>
        <topology evidence="1">Multi-pass membrane protein</topology>
    </subcellularLocation>
</comment>
<keyword evidence="3 6" id="KW-0812">Transmembrane</keyword>
<feature type="transmembrane region" description="Helical" evidence="6">
    <location>
        <begin position="6"/>
        <end position="25"/>
    </location>
</feature>
<evidence type="ECO:0000256" key="1">
    <source>
        <dbReference type="ARBA" id="ARBA00004651"/>
    </source>
</evidence>
<dbReference type="Proteomes" id="UP000186513">
    <property type="component" value="Unassembled WGS sequence"/>
</dbReference>
<evidence type="ECO:0000313" key="7">
    <source>
        <dbReference type="EMBL" id="SFZ79024.1"/>
    </source>
</evidence>
<keyword evidence="5 6" id="KW-0472">Membrane</keyword>
<dbReference type="STRING" id="1121279.SAMN02745887_03332"/>
<reference evidence="7 8" key="1">
    <citation type="submission" date="2016-11" db="EMBL/GenBank/DDBJ databases">
        <authorList>
            <person name="Jaros S."/>
            <person name="Januszkiewicz K."/>
            <person name="Wedrychowicz H."/>
        </authorList>
    </citation>
    <scope>NUCLEOTIDE SEQUENCE [LARGE SCALE GENOMIC DNA]</scope>
    <source>
        <strain evidence="7 8">DSM 18899</strain>
    </source>
</reference>
<organism evidence="7 8">
    <name type="scientific">Chitinimonas taiwanensis DSM 18899</name>
    <dbReference type="NCBI Taxonomy" id="1121279"/>
    <lineage>
        <taxon>Bacteria</taxon>
        <taxon>Pseudomonadati</taxon>
        <taxon>Pseudomonadota</taxon>
        <taxon>Betaproteobacteria</taxon>
        <taxon>Neisseriales</taxon>
        <taxon>Chitinibacteraceae</taxon>
        <taxon>Chitinimonas</taxon>
    </lineage>
</organism>
<dbReference type="RefSeq" id="WP_072429814.1">
    <property type="nucleotide sequence ID" value="NZ_FPKR01000014.1"/>
</dbReference>
<keyword evidence="2" id="KW-1003">Cell membrane</keyword>
<evidence type="ECO:0000256" key="2">
    <source>
        <dbReference type="ARBA" id="ARBA00022475"/>
    </source>
</evidence>
<keyword evidence="4 6" id="KW-1133">Transmembrane helix</keyword>
<evidence type="ECO:0000256" key="6">
    <source>
        <dbReference type="SAM" id="Phobius"/>
    </source>
</evidence>
<dbReference type="EMBL" id="FPKR01000014">
    <property type="protein sequence ID" value="SFZ79024.1"/>
    <property type="molecule type" value="Genomic_DNA"/>
</dbReference>
<dbReference type="Pfam" id="PF01810">
    <property type="entry name" value="LysE"/>
    <property type="match status" value="1"/>
</dbReference>
<sequence length="202" mass="21095">MLSSSYWQGLGLSAGLIMAIGAQNAHVLRMGLKRQHVLLTVLVCVAIDASLISLGVAGMGALVQRSPSLLSVARWGGAAFLLWYGLRSWRAAFAGGALQADASPQAMRWQAALLSVVALSLLNPHVYLDTVVLIGAIGGQQPAEQRPLFAAGAITASLLWFAALGFGARLLSPWFAKPMAWRGIDALTGTTMLGLSAMVALG</sequence>